<gene>
    <name evidence="2" type="ORF">BXY39_1588</name>
</gene>
<accession>A0A3M0CH52</accession>
<keyword evidence="1" id="KW-1133">Transmembrane helix</keyword>
<keyword evidence="1" id="KW-0472">Membrane</keyword>
<feature type="transmembrane region" description="Helical" evidence="1">
    <location>
        <begin position="21"/>
        <end position="39"/>
    </location>
</feature>
<evidence type="ECO:0008006" key="4">
    <source>
        <dbReference type="Google" id="ProtNLM"/>
    </source>
</evidence>
<dbReference type="OrthoDB" id="8478705at2"/>
<dbReference type="RefSeq" id="WP_121938256.1">
    <property type="nucleotide sequence ID" value="NZ_REFR01000010.1"/>
</dbReference>
<proteinExistence type="predicted"/>
<evidence type="ECO:0000256" key="1">
    <source>
        <dbReference type="SAM" id="Phobius"/>
    </source>
</evidence>
<dbReference type="Proteomes" id="UP000271227">
    <property type="component" value="Unassembled WGS sequence"/>
</dbReference>
<protein>
    <recommendedName>
        <fullName evidence="4">Motility protein B-like N-terminal domain-containing protein</fullName>
    </recommendedName>
</protein>
<name>A0A3M0CH52_9PROT</name>
<evidence type="ECO:0000313" key="3">
    <source>
        <dbReference type="Proteomes" id="UP000271227"/>
    </source>
</evidence>
<keyword evidence="1" id="KW-0812">Transmembrane</keyword>
<comment type="caution">
    <text evidence="2">The sequence shown here is derived from an EMBL/GenBank/DDBJ whole genome shotgun (WGS) entry which is preliminary data.</text>
</comment>
<dbReference type="EMBL" id="REFR01000010">
    <property type="protein sequence ID" value="RMB08941.1"/>
    <property type="molecule type" value="Genomic_DNA"/>
</dbReference>
<evidence type="ECO:0000313" key="2">
    <source>
        <dbReference type="EMBL" id="RMB08941.1"/>
    </source>
</evidence>
<reference evidence="2 3" key="1">
    <citation type="submission" date="2018-10" db="EMBL/GenBank/DDBJ databases">
        <title>Genomic Encyclopedia of Archaeal and Bacterial Type Strains, Phase II (KMG-II): from individual species to whole genera.</title>
        <authorList>
            <person name="Goeker M."/>
        </authorList>
    </citation>
    <scope>NUCLEOTIDE SEQUENCE [LARGE SCALE GENOMIC DNA]</scope>
    <source>
        <strain evidence="2 3">DSM 25217</strain>
    </source>
</reference>
<keyword evidence="3" id="KW-1185">Reference proteome</keyword>
<organism evidence="2 3">
    <name type="scientific">Eilatimonas milleporae</name>
    <dbReference type="NCBI Taxonomy" id="911205"/>
    <lineage>
        <taxon>Bacteria</taxon>
        <taxon>Pseudomonadati</taxon>
        <taxon>Pseudomonadota</taxon>
        <taxon>Alphaproteobacteria</taxon>
        <taxon>Kordiimonadales</taxon>
        <taxon>Kordiimonadaceae</taxon>
        <taxon>Eilatimonas</taxon>
    </lineage>
</organism>
<dbReference type="InParanoid" id="A0A3M0CH52"/>
<sequence>MRHESDFHIRTCHGDDRTSGMFIGLYLILLAFFIVLASISSPQSIRTLEAVEGVQTAFDAPETGVEGTAPARDREQPEEIGADNYLDGVQDLFLAELGIEGRFAGERGHVLEIAFPLEYFFEADSLEVRRNRHTLLSQLAAMARTETRGRQNDITFLFGTGMEPITAEITESQDTALRRAGALARLLGEFGLPTGRYTTGMIPGDPAQIIAIFKSDPASASPGSAVQTP</sequence>
<dbReference type="AlphaFoldDB" id="A0A3M0CH52"/>